<sequence length="166" mass="19030">MATYQAKSTNGLSFEVRKDGGIIGSLLYRSWYKFNAVITMADATYAVEPKGFWETLVEIRDGDDVLLSFSMGWKGKIVLRTYFNGDEQDYVFDHRGLFKESFALSDHEGKELLVMKPHLKWLKMNYDYEIVTTGSFETLKSKQILLLAALHCANYYLSMTMATLSM</sequence>
<gene>
    <name evidence="1" type="ORF">SAMN05660226_01466</name>
</gene>
<dbReference type="RefSeq" id="WP_079716157.1">
    <property type="nucleotide sequence ID" value="NZ_FUYS01000003.1"/>
</dbReference>
<proteinExistence type="predicted"/>
<organism evidence="1 2">
    <name type="scientific">Parapedobacter luteus</name>
    <dbReference type="NCBI Taxonomy" id="623280"/>
    <lineage>
        <taxon>Bacteria</taxon>
        <taxon>Pseudomonadati</taxon>
        <taxon>Bacteroidota</taxon>
        <taxon>Sphingobacteriia</taxon>
        <taxon>Sphingobacteriales</taxon>
        <taxon>Sphingobacteriaceae</taxon>
        <taxon>Parapedobacter</taxon>
    </lineage>
</organism>
<dbReference type="AlphaFoldDB" id="A0A1T5BGN5"/>
<name>A0A1T5BGN5_9SPHI</name>
<protein>
    <submittedName>
        <fullName evidence="1">Uncharacterized protein</fullName>
    </submittedName>
</protein>
<dbReference type="STRING" id="623280.SAMN05660226_01466"/>
<accession>A0A1T5BGN5</accession>
<dbReference type="OrthoDB" id="5432776at2"/>
<dbReference type="Proteomes" id="UP000190541">
    <property type="component" value="Unassembled WGS sequence"/>
</dbReference>
<evidence type="ECO:0000313" key="1">
    <source>
        <dbReference type="EMBL" id="SKB46444.1"/>
    </source>
</evidence>
<dbReference type="EMBL" id="FUYS01000003">
    <property type="protein sequence ID" value="SKB46444.1"/>
    <property type="molecule type" value="Genomic_DNA"/>
</dbReference>
<keyword evidence="2" id="KW-1185">Reference proteome</keyword>
<reference evidence="1 2" key="1">
    <citation type="submission" date="2017-02" db="EMBL/GenBank/DDBJ databases">
        <authorList>
            <person name="Peterson S.W."/>
        </authorList>
    </citation>
    <scope>NUCLEOTIDE SEQUENCE [LARGE SCALE GENOMIC DNA]</scope>
    <source>
        <strain evidence="1 2">DSM 22899</strain>
    </source>
</reference>
<evidence type="ECO:0000313" key="2">
    <source>
        <dbReference type="Proteomes" id="UP000190541"/>
    </source>
</evidence>